<dbReference type="Proteomes" id="UP001172386">
    <property type="component" value="Unassembled WGS sequence"/>
</dbReference>
<evidence type="ECO:0000313" key="1">
    <source>
        <dbReference type="EMBL" id="KAJ9653904.1"/>
    </source>
</evidence>
<protein>
    <submittedName>
        <fullName evidence="1">Uncharacterized protein</fullName>
    </submittedName>
</protein>
<evidence type="ECO:0000313" key="2">
    <source>
        <dbReference type="Proteomes" id="UP001172386"/>
    </source>
</evidence>
<keyword evidence="2" id="KW-1185">Reference proteome</keyword>
<reference evidence="1" key="1">
    <citation type="submission" date="2022-10" db="EMBL/GenBank/DDBJ databases">
        <title>Culturing micro-colonial fungi from biological soil crusts in the Mojave desert and describing Neophaeococcomyces mojavensis, and introducing the new genera and species Taxawa tesnikishii.</title>
        <authorList>
            <person name="Kurbessoian T."/>
            <person name="Stajich J.E."/>
        </authorList>
    </citation>
    <scope>NUCLEOTIDE SEQUENCE</scope>
    <source>
        <strain evidence="1">JES_112</strain>
    </source>
</reference>
<dbReference type="EMBL" id="JAPDRQ010000137">
    <property type="protein sequence ID" value="KAJ9653904.1"/>
    <property type="molecule type" value="Genomic_DNA"/>
</dbReference>
<comment type="caution">
    <text evidence="1">The sequence shown here is derived from an EMBL/GenBank/DDBJ whole genome shotgun (WGS) entry which is preliminary data.</text>
</comment>
<proteinExistence type="predicted"/>
<accession>A0ACC3A1D3</accession>
<gene>
    <name evidence="1" type="ORF">H2198_006955</name>
</gene>
<sequence>MSFPYKKVAVFGATSGIGFALAERLIENNVFVIAIGRRKENLAQLVQKHGHDKVQASPFDITQLDSIPNFVINLTSTHPDLDLIFLNSGIQRSVDFSKPDAVDLDVIQQEFTTNYLAPVAFTKAFMPFLLKRSEEGKTSGILFTTSGLALVPMARCPNYCATKAAMHSFILTLREQLRDTKVNVIELYPPAVQTELHDPKHQPNMKGRSNFGMPLDEFTDEAWKGLTEGKDQIPVGMAKNAFDTFEVKKQEMFNGMAMQMRKLEEEWANKQ</sequence>
<organism evidence="1 2">
    <name type="scientific">Neophaeococcomyces mojaviensis</name>
    <dbReference type="NCBI Taxonomy" id="3383035"/>
    <lineage>
        <taxon>Eukaryota</taxon>
        <taxon>Fungi</taxon>
        <taxon>Dikarya</taxon>
        <taxon>Ascomycota</taxon>
        <taxon>Pezizomycotina</taxon>
        <taxon>Eurotiomycetes</taxon>
        <taxon>Chaetothyriomycetidae</taxon>
        <taxon>Chaetothyriales</taxon>
        <taxon>Chaetothyriales incertae sedis</taxon>
        <taxon>Neophaeococcomyces</taxon>
    </lineage>
</organism>
<name>A0ACC3A1D3_9EURO</name>